<reference evidence="2 3" key="1">
    <citation type="submission" date="2023-01" db="EMBL/GenBank/DDBJ databases">
        <authorList>
            <person name="Kreplak J."/>
        </authorList>
    </citation>
    <scope>NUCLEOTIDE SEQUENCE [LARGE SCALE GENOMIC DNA]</scope>
</reference>
<accession>A0AAV0YZR4</accession>
<feature type="compositionally biased region" description="Acidic residues" evidence="1">
    <location>
        <begin position="97"/>
        <end position="107"/>
    </location>
</feature>
<dbReference type="EMBL" id="OX451736">
    <property type="protein sequence ID" value="CAI8591509.1"/>
    <property type="molecule type" value="Genomic_DNA"/>
</dbReference>
<feature type="compositionally biased region" description="Acidic residues" evidence="1">
    <location>
        <begin position="73"/>
        <end position="86"/>
    </location>
</feature>
<gene>
    <name evidence="2" type="ORF">VFH_I491040</name>
</gene>
<feature type="region of interest" description="Disordered" evidence="1">
    <location>
        <begin position="1"/>
        <end position="130"/>
    </location>
</feature>
<feature type="compositionally biased region" description="Basic and acidic residues" evidence="1">
    <location>
        <begin position="87"/>
        <end position="96"/>
    </location>
</feature>
<evidence type="ECO:0000313" key="3">
    <source>
        <dbReference type="Proteomes" id="UP001157006"/>
    </source>
</evidence>
<organism evidence="2 3">
    <name type="scientific">Vicia faba</name>
    <name type="common">Broad bean</name>
    <name type="synonym">Faba vulgaris</name>
    <dbReference type="NCBI Taxonomy" id="3906"/>
    <lineage>
        <taxon>Eukaryota</taxon>
        <taxon>Viridiplantae</taxon>
        <taxon>Streptophyta</taxon>
        <taxon>Embryophyta</taxon>
        <taxon>Tracheophyta</taxon>
        <taxon>Spermatophyta</taxon>
        <taxon>Magnoliopsida</taxon>
        <taxon>eudicotyledons</taxon>
        <taxon>Gunneridae</taxon>
        <taxon>Pentapetalae</taxon>
        <taxon>rosids</taxon>
        <taxon>fabids</taxon>
        <taxon>Fabales</taxon>
        <taxon>Fabaceae</taxon>
        <taxon>Papilionoideae</taxon>
        <taxon>50 kb inversion clade</taxon>
        <taxon>NPAAA clade</taxon>
        <taxon>Hologalegina</taxon>
        <taxon>IRL clade</taxon>
        <taxon>Fabeae</taxon>
        <taxon>Vicia</taxon>
    </lineage>
</organism>
<sequence length="130" mass="14093">MVDVEEGETFDGSREEDEESVYEFDEFRDVEDVGPEEEGSGGRGVGRETDGGAEVGGVGKDGEGGGDSHNEGEDGESEVVEGGEGLEEGRWERGEREEEEEESEGEVGEYGKREELEGGEWGVRRVPCEV</sequence>
<feature type="compositionally biased region" description="Basic and acidic residues" evidence="1">
    <location>
        <begin position="60"/>
        <end position="72"/>
    </location>
</feature>
<evidence type="ECO:0000256" key="1">
    <source>
        <dbReference type="SAM" id="MobiDB-lite"/>
    </source>
</evidence>
<keyword evidence="3" id="KW-1185">Reference proteome</keyword>
<dbReference type="AlphaFoldDB" id="A0AAV0YZR4"/>
<feature type="compositionally biased region" description="Acidic residues" evidence="1">
    <location>
        <begin position="1"/>
        <end position="24"/>
    </location>
</feature>
<feature type="compositionally biased region" description="Basic and acidic residues" evidence="1">
    <location>
        <begin position="109"/>
        <end position="130"/>
    </location>
</feature>
<protein>
    <submittedName>
        <fullName evidence="2">Uncharacterized protein</fullName>
    </submittedName>
</protein>
<evidence type="ECO:0000313" key="2">
    <source>
        <dbReference type="EMBL" id="CAI8591509.1"/>
    </source>
</evidence>
<proteinExistence type="predicted"/>
<name>A0AAV0YZR4_VICFA</name>
<dbReference type="Proteomes" id="UP001157006">
    <property type="component" value="Chromosome 1L"/>
</dbReference>